<dbReference type="EMBL" id="JAIQCV010000003">
    <property type="protein sequence ID" value="KAH1114325.1"/>
    <property type="molecule type" value="Genomic_DNA"/>
</dbReference>
<protein>
    <submittedName>
        <fullName evidence="1">Uncharacterized protein</fullName>
    </submittedName>
</protein>
<dbReference type="AlphaFoldDB" id="A0A9D3W9P7"/>
<keyword evidence="2" id="KW-1185">Reference proteome</keyword>
<accession>A0A9D3W9P7</accession>
<comment type="caution">
    <text evidence="1">The sequence shown here is derived from an EMBL/GenBank/DDBJ whole genome shotgun (WGS) entry which is preliminary data.</text>
</comment>
<reference evidence="1 2" key="1">
    <citation type="journal article" date="2021" name="Plant Biotechnol. J.">
        <title>Multi-omics assisted identification of the key and species-specific regulatory components of drought-tolerant mechanisms in Gossypium stocksii.</title>
        <authorList>
            <person name="Yu D."/>
            <person name="Ke L."/>
            <person name="Zhang D."/>
            <person name="Wu Y."/>
            <person name="Sun Y."/>
            <person name="Mei J."/>
            <person name="Sun J."/>
            <person name="Sun Y."/>
        </authorList>
    </citation>
    <scope>NUCLEOTIDE SEQUENCE [LARGE SCALE GENOMIC DNA]</scope>
    <source>
        <strain evidence="2">cv. E1</strain>
        <tissue evidence="1">Leaf</tissue>
    </source>
</reference>
<sequence>MYMRKTEFLEKNVNTGFLKYTVFSFASSVEFAWLIVTNIQELYLVPRTSCSKKCLLVSVDSKSWWKNLQQLDIYLTVDVTGSYFVNFSYTIHCIEVSES</sequence>
<organism evidence="1 2">
    <name type="scientific">Gossypium stocksii</name>
    <dbReference type="NCBI Taxonomy" id="47602"/>
    <lineage>
        <taxon>Eukaryota</taxon>
        <taxon>Viridiplantae</taxon>
        <taxon>Streptophyta</taxon>
        <taxon>Embryophyta</taxon>
        <taxon>Tracheophyta</taxon>
        <taxon>Spermatophyta</taxon>
        <taxon>Magnoliopsida</taxon>
        <taxon>eudicotyledons</taxon>
        <taxon>Gunneridae</taxon>
        <taxon>Pentapetalae</taxon>
        <taxon>rosids</taxon>
        <taxon>malvids</taxon>
        <taxon>Malvales</taxon>
        <taxon>Malvaceae</taxon>
        <taxon>Malvoideae</taxon>
        <taxon>Gossypium</taxon>
    </lineage>
</organism>
<name>A0A9D3W9P7_9ROSI</name>
<proteinExistence type="predicted"/>
<evidence type="ECO:0000313" key="1">
    <source>
        <dbReference type="EMBL" id="KAH1114325.1"/>
    </source>
</evidence>
<dbReference type="Proteomes" id="UP000828251">
    <property type="component" value="Unassembled WGS sequence"/>
</dbReference>
<gene>
    <name evidence="1" type="ORF">J1N35_007703</name>
</gene>
<evidence type="ECO:0000313" key="2">
    <source>
        <dbReference type="Proteomes" id="UP000828251"/>
    </source>
</evidence>